<proteinExistence type="predicted"/>
<dbReference type="Proteomes" id="UP000001070">
    <property type="component" value="Unassembled WGS sequence"/>
</dbReference>
<feature type="compositionally biased region" description="Basic residues" evidence="1">
    <location>
        <begin position="640"/>
        <end position="650"/>
    </location>
</feature>
<dbReference type="HOGENOM" id="CLU_340181_0_0_1"/>
<dbReference type="OrthoDB" id="7861355at2759"/>
<name>B4JIY8_DROGR</name>
<feature type="compositionally biased region" description="Polar residues" evidence="1">
    <location>
        <begin position="679"/>
        <end position="693"/>
    </location>
</feature>
<dbReference type="KEGG" id="dgr:6564587"/>
<feature type="compositionally biased region" description="Low complexity" evidence="1">
    <location>
        <begin position="442"/>
        <end position="457"/>
    </location>
</feature>
<feature type="region of interest" description="Disordered" evidence="1">
    <location>
        <begin position="628"/>
        <end position="723"/>
    </location>
</feature>
<gene>
    <name evidence="2" type="primary">Dgri\GH12363</name>
    <name evidence="2" type="ORF">Dgri_GH12363</name>
</gene>
<accession>B4JIY8</accession>
<organism evidence="3">
    <name type="scientific">Drosophila grimshawi</name>
    <name type="common">Hawaiian fruit fly</name>
    <name type="synonym">Idiomyia grimshawi</name>
    <dbReference type="NCBI Taxonomy" id="7222"/>
    <lineage>
        <taxon>Eukaryota</taxon>
        <taxon>Metazoa</taxon>
        <taxon>Ecdysozoa</taxon>
        <taxon>Arthropoda</taxon>
        <taxon>Hexapoda</taxon>
        <taxon>Insecta</taxon>
        <taxon>Pterygota</taxon>
        <taxon>Neoptera</taxon>
        <taxon>Endopterygota</taxon>
        <taxon>Diptera</taxon>
        <taxon>Brachycera</taxon>
        <taxon>Muscomorpha</taxon>
        <taxon>Ephydroidea</taxon>
        <taxon>Drosophilidae</taxon>
        <taxon>Drosophila</taxon>
        <taxon>Hawaiian Drosophila</taxon>
    </lineage>
</organism>
<evidence type="ECO:0000313" key="2">
    <source>
        <dbReference type="EMBL" id="EDV99552.1"/>
    </source>
</evidence>
<feature type="region of interest" description="Disordered" evidence="1">
    <location>
        <begin position="172"/>
        <end position="192"/>
    </location>
</feature>
<evidence type="ECO:0000313" key="3">
    <source>
        <dbReference type="Proteomes" id="UP000001070"/>
    </source>
</evidence>
<protein>
    <submittedName>
        <fullName evidence="2">GH12363</fullName>
    </submittedName>
</protein>
<keyword evidence="3" id="KW-1185">Reference proteome</keyword>
<reference evidence="2 3" key="1">
    <citation type="journal article" date="2007" name="Nature">
        <title>Evolution of genes and genomes on the Drosophila phylogeny.</title>
        <authorList>
            <consortium name="Drosophila 12 Genomes Consortium"/>
            <person name="Clark A.G."/>
            <person name="Eisen M.B."/>
            <person name="Smith D.R."/>
            <person name="Bergman C.M."/>
            <person name="Oliver B."/>
            <person name="Markow T.A."/>
            <person name="Kaufman T.C."/>
            <person name="Kellis M."/>
            <person name="Gelbart W."/>
            <person name="Iyer V.N."/>
            <person name="Pollard D.A."/>
            <person name="Sackton T.B."/>
            <person name="Larracuente A.M."/>
            <person name="Singh N.D."/>
            <person name="Abad J.P."/>
            <person name="Abt D.N."/>
            <person name="Adryan B."/>
            <person name="Aguade M."/>
            <person name="Akashi H."/>
            <person name="Anderson W.W."/>
            <person name="Aquadro C.F."/>
            <person name="Ardell D.H."/>
            <person name="Arguello R."/>
            <person name="Artieri C.G."/>
            <person name="Barbash D.A."/>
            <person name="Barker D."/>
            <person name="Barsanti P."/>
            <person name="Batterham P."/>
            <person name="Batzoglou S."/>
            <person name="Begun D."/>
            <person name="Bhutkar A."/>
            <person name="Blanco E."/>
            <person name="Bosak S.A."/>
            <person name="Bradley R.K."/>
            <person name="Brand A.D."/>
            <person name="Brent M.R."/>
            <person name="Brooks A.N."/>
            <person name="Brown R.H."/>
            <person name="Butlin R.K."/>
            <person name="Caggese C."/>
            <person name="Calvi B.R."/>
            <person name="Bernardo de Carvalho A."/>
            <person name="Caspi A."/>
            <person name="Castrezana S."/>
            <person name="Celniker S.E."/>
            <person name="Chang J.L."/>
            <person name="Chapple C."/>
            <person name="Chatterji S."/>
            <person name="Chinwalla A."/>
            <person name="Civetta A."/>
            <person name="Clifton S.W."/>
            <person name="Comeron J.M."/>
            <person name="Costello J.C."/>
            <person name="Coyne J.A."/>
            <person name="Daub J."/>
            <person name="David R.G."/>
            <person name="Delcher A.L."/>
            <person name="Delehaunty K."/>
            <person name="Do C.B."/>
            <person name="Ebling H."/>
            <person name="Edwards K."/>
            <person name="Eickbush T."/>
            <person name="Evans J.D."/>
            <person name="Filipski A."/>
            <person name="Findeiss S."/>
            <person name="Freyhult E."/>
            <person name="Fulton L."/>
            <person name="Fulton R."/>
            <person name="Garcia A.C."/>
            <person name="Gardiner A."/>
            <person name="Garfield D.A."/>
            <person name="Garvin B.E."/>
            <person name="Gibson G."/>
            <person name="Gilbert D."/>
            <person name="Gnerre S."/>
            <person name="Godfrey J."/>
            <person name="Good R."/>
            <person name="Gotea V."/>
            <person name="Gravely B."/>
            <person name="Greenberg A.J."/>
            <person name="Griffiths-Jones S."/>
            <person name="Gross S."/>
            <person name="Guigo R."/>
            <person name="Gustafson E.A."/>
            <person name="Haerty W."/>
            <person name="Hahn M.W."/>
            <person name="Halligan D.L."/>
            <person name="Halpern A.L."/>
            <person name="Halter G.M."/>
            <person name="Han M.V."/>
            <person name="Heger A."/>
            <person name="Hillier L."/>
            <person name="Hinrichs A.S."/>
            <person name="Holmes I."/>
            <person name="Hoskins R.A."/>
            <person name="Hubisz M.J."/>
            <person name="Hultmark D."/>
            <person name="Huntley M.A."/>
            <person name="Jaffe D.B."/>
            <person name="Jagadeeshan S."/>
            <person name="Jeck W.R."/>
            <person name="Johnson J."/>
            <person name="Jones C.D."/>
            <person name="Jordan W.C."/>
            <person name="Karpen G.H."/>
            <person name="Kataoka E."/>
            <person name="Keightley P.D."/>
            <person name="Kheradpour P."/>
            <person name="Kirkness E.F."/>
            <person name="Koerich L.B."/>
            <person name="Kristiansen K."/>
            <person name="Kudrna D."/>
            <person name="Kulathinal R.J."/>
            <person name="Kumar S."/>
            <person name="Kwok R."/>
            <person name="Lander E."/>
            <person name="Langley C.H."/>
            <person name="Lapoint R."/>
            <person name="Lazzaro B.P."/>
            <person name="Lee S.J."/>
            <person name="Levesque L."/>
            <person name="Li R."/>
            <person name="Lin C.F."/>
            <person name="Lin M.F."/>
            <person name="Lindblad-Toh K."/>
            <person name="Llopart A."/>
            <person name="Long M."/>
            <person name="Low L."/>
            <person name="Lozovsky E."/>
            <person name="Lu J."/>
            <person name="Luo M."/>
            <person name="Machado C.A."/>
            <person name="Makalowski W."/>
            <person name="Marzo M."/>
            <person name="Matsuda M."/>
            <person name="Matzkin L."/>
            <person name="McAllister B."/>
            <person name="McBride C.S."/>
            <person name="McKernan B."/>
            <person name="McKernan K."/>
            <person name="Mendez-Lago M."/>
            <person name="Minx P."/>
            <person name="Mollenhauer M.U."/>
            <person name="Montooth K."/>
            <person name="Mount S.M."/>
            <person name="Mu X."/>
            <person name="Myers E."/>
            <person name="Negre B."/>
            <person name="Newfeld S."/>
            <person name="Nielsen R."/>
            <person name="Noor M.A."/>
            <person name="O'Grady P."/>
            <person name="Pachter L."/>
            <person name="Papaceit M."/>
            <person name="Parisi M.J."/>
            <person name="Parisi M."/>
            <person name="Parts L."/>
            <person name="Pedersen J.S."/>
            <person name="Pesole G."/>
            <person name="Phillippy A.M."/>
            <person name="Ponting C.P."/>
            <person name="Pop M."/>
            <person name="Porcelli D."/>
            <person name="Powell J.R."/>
            <person name="Prohaska S."/>
            <person name="Pruitt K."/>
            <person name="Puig M."/>
            <person name="Quesneville H."/>
            <person name="Ram K.R."/>
            <person name="Rand D."/>
            <person name="Rasmussen M.D."/>
            <person name="Reed L.K."/>
            <person name="Reenan R."/>
            <person name="Reily A."/>
            <person name="Remington K.A."/>
            <person name="Rieger T.T."/>
            <person name="Ritchie M.G."/>
            <person name="Robin C."/>
            <person name="Rogers Y.H."/>
            <person name="Rohde C."/>
            <person name="Rozas J."/>
            <person name="Rubenfield M.J."/>
            <person name="Ruiz A."/>
            <person name="Russo S."/>
            <person name="Salzberg S.L."/>
            <person name="Sanchez-Gracia A."/>
            <person name="Saranga D.J."/>
            <person name="Sato H."/>
            <person name="Schaeffer S.W."/>
            <person name="Schatz M.C."/>
            <person name="Schlenke T."/>
            <person name="Schwartz R."/>
            <person name="Segarra C."/>
            <person name="Singh R.S."/>
            <person name="Sirot L."/>
            <person name="Sirota M."/>
            <person name="Sisneros N.B."/>
            <person name="Smith C.D."/>
            <person name="Smith T.F."/>
            <person name="Spieth J."/>
            <person name="Stage D.E."/>
            <person name="Stark A."/>
            <person name="Stephan W."/>
            <person name="Strausberg R.L."/>
            <person name="Strempel S."/>
            <person name="Sturgill D."/>
            <person name="Sutton G."/>
            <person name="Sutton G.G."/>
            <person name="Tao W."/>
            <person name="Teichmann S."/>
            <person name="Tobari Y.N."/>
            <person name="Tomimura Y."/>
            <person name="Tsolas J.M."/>
            <person name="Valente V.L."/>
            <person name="Venter E."/>
            <person name="Venter J.C."/>
            <person name="Vicario S."/>
            <person name="Vieira F.G."/>
            <person name="Vilella A.J."/>
            <person name="Villasante A."/>
            <person name="Walenz B."/>
            <person name="Wang J."/>
            <person name="Wasserman M."/>
            <person name="Watts T."/>
            <person name="Wilson D."/>
            <person name="Wilson R.K."/>
            <person name="Wing R.A."/>
            <person name="Wolfner M.F."/>
            <person name="Wong A."/>
            <person name="Wong G.K."/>
            <person name="Wu C.I."/>
            <person name="Wu G."/>
            <person name="Yamamoto D."/>
            <person name="Yang H.P."/>
            <person name="Yang S.P."/>
            <person name="Yorke J.A."/>
            <person name="Yoshida K."/>
            <person name="Zdobnov E."/>
            <person name="Zhang P."/>
            <person name="Zhang Y."/>
            <person name="Zimin A.V."/>
            <person name="Baldwin J."/>
            <person name="Abdouelleil A."/>
            <person name="Abdulkadir J."/>
            <person name="Abebe A."/>
            <person name="Abera B."/>
            <person name="Abreu J."/>
            <person name="Acer S.C."/>
            <person name="Aftuck L."/>
            <person name="Alexander A."/>
            <person name="An P."/>
            <person name="Anderson E."/>
            <person name="Anderson S."/>
            <person name="Arachi H."/>
            <person name="Azer M."/>
            <person name="Bachantsang P."/>
            <person name="Barry A."/>
            <person name="Bayul T."/>
            <person name="Berlin A."/>
            <person name="Bessette D."/>
            <person name="Bloom T."/>
            <person name="Blye J."/>
            <person name="Boguslavskiy L."/>
            <person name="Bonnet C."/>
            <person name="Boukhgalter B."/>
            <person name="Bourzgui I."/>
            <person name="Brown A."/>
            <person name="Cahill P."/>
            <person name="Channer S."/>
            <person name="Cheshatsang Y."/>
            <person name="Chuda L."/>
            <person name="Citroen M."/>
            <person name="Collymore A."/>
            <person name="Cooke P."/>
            <person name="Costello M."/>
            <person name="D'Aco K."/>
            <person name="Daza R."/>
            <person name="De Haan G."/>
            <person name="DeGray S."/>
            <person name="DeMaso C."/>
            <person name="Dhargay N."/>
            <person name="Dooley K."/>
            <person name="Dooley E."/>
            <person name="Doricent M."/>
            <person name="Dorje P."/>
            <person name="Dorjee K."/>
            <person name="Dupes A."/>
            <person name="Elong R."/>
            <person name="Falk J."/>
            <person name="Farina A."/>
            <person name="Faro S."/>
            <person name="Ferguson D."/>
            <person name="Fisher S."/>
            <person name="Foley C.D."/>
            <person name="Franke A."/>
            <person name="Friedrich D."/>
            <person name="Gadbois L."/>
            <person name="Gearin G."/>
            <person name="Gearin C.R."/>
            <person name="Giannoukos G."/>
            <person name="Goode T."/>
            <person name="Graham J."/>
            <person name="Grandbois E."/>
            <person name="Grewal S."/>
            <person name="Gyaltsen K."/>
            <person name="Hafez N."/>
            <person name="Hagos B."/>
            <person name="Hall J."/>
            <person name="Henson C."/>
            <person name="Hollinger A."/>
            <person name="Honan T."/>
            <person name="Huard M.D."/>
            <person name="Hughes L."/>
            <person name="Hurhula B."/>
            <person name="Husby M.E."/>
            <person name="Kamat A."/>
            <person name="Kanga B."/>
            <person name="Kashin S."/>
            <person name="Khazanovich D."/>
            <person name="Kisner P."/>
            <person name="Lance K."/>
            <person name="Lara M."/>
            <person name="Lee W."/>
            <person name="Lennon N."/>
            <person name="Letendre F."/>
            <person name="LeVine R."/>
            <person name="Lipovsky A."/>
            <person name="Liu X."/>
            <person name="Liu J."/>
            <person name="Liu S."/>
            <person name="Lokyitsang T."/>
            <person name="Lokyitsang Y."/>
            <person name="Lubonja R."/>
            <person name="Lui A."/>
            <person name="MacDonald P."/>
            <person name="Magnisalis V."/>
            <person name="Maru K."/>
            <person name="Matthews C."/>
            <person name="McCusker W."/>
            <person name="McDonough S."/>
            <person name="Mehta T."/>
            <person name="Meldrim J."/>
            <person name="Meneus L."/>
            <person name="Mihai O."/>
            <person name="Mihalev A."/>
            <person name="Mihova T."/>
            <person name="Mittelman R."/>
            <person name="Mlenga V."/>
            <person name="Montmayeur A."/>
            <person name="Mulrain L."/>
            <person name="Navidi A."/>
            <person name="Naylor J."/>
            <person name="Negash T."/>
            <person name="Nguyen T."/>
            <person name="Nguyen N."/>
            <person name="Nicol R."/>
            <person name="Norbu C."/>
            <person name="Norbu N."/>
            <person name="Novod N."/>
            <person name="O'Neill B."/>
            <person name="Osman S."/>
            <person name="Markiewicz E."/>
            <person name="Oyono O.L."/>
            <person name="Patti C."/>
            <person name="Phunkhang P."/>
            <person name="Pierre F."/>
            <person name="Priest M."/>
            <person name="Raghuraman S."/>
            <person name="Rege F."/>
            <person name="Reyes R."/>
            <person name="Rise C."/>
            <person name="Rogov P."/>
            <person name="Ross K."/>
            <person name="Ryan E."/>
            <person name="Settipalli S."/>
            <person name="Shea T."/>
            <person name="Sherpa N."/>
            <person name="Shi L."/>
            <person name="Shih D."/>
            <person name="Sparrow T."/>
            <person name="Spaulding J."/>
            <person name="Stalker J."/>
            <person name="Stange-Thomann N."/>
            <person name="Stavropoulos S."/>
            <person name="Stone C."/>
            <person name="Strader C."/>
            <person name="Tesfaye S."/>
            <person name="Thomson T."/>
            <person name="Thoulutsang Y."/>
            <person name="Thoulutsang D."/>
            <person name="Topham K."/>
            <person name="Topping I."/>
            <person name="Tsamla T."/>
            <person name="Vassiliev H."/>
            <person name="Vo A."/>
            <person name="Wangchuk T."/>
            <person name="Wangdi T."/>
            <person name="Weiand M."/>
            <person name="Wilkinson J."/>
            <person name="Wilson A."/>
            <person name="Yadav S."/>
            <person name="Young G."/>
            <person name="Yu Q."/>
            <person name="Zembek L."/>
            <person name="Zhong D."/>
            <person name="Zimmer A."/>
            <person name="Zwirko Z."/>
            <person name="Jaffe D.B."/>
            <person name="Alvarez P."/>
            <person name="Brockman W."/>
            <person name="Butler J."/>
            <person name="Chin C."/>
            <person name="Gnerre S."/>
            <person name="Grabherr M."/>
            <person name="Kleber M."/>
            <person name="Mauceli E."/>
            <person name="MacCallum I."/>
        </authorList>
    </citation>
    <scope>NUCLEOTIDE SEQUENCE [LARGE SCALE GENOMIC DNA]</scope>
    <source>
        <strain evidence="3">Tucson 15287-2541.00</strain>
    </source>
</reference>
<evidence type="ECO:0000256" key="1">
    <source>
        <dbReference type="SAM" id="MobiDB-lite"/>
    </source>
</evidence>
<dbReference type="FunCoup" id="B4JIY8">
    <property type="interactions" value="4"/>
</dbReference>
<feature type="compositionally biased region" description="Basic residues" evidence="1">
    <location>
        <begin position="664"/>
        <end position="678"/>
    </location>
</feature>
<feature type="compositionally biased region" description="Low complexity" evidence="1">
    <location>
        <begin position="651"/>
        <end position="663"/>
    </location>
</feature>
<sequence length="760" mass="87771">MKADRLMRVNGRKNLWLLRNTNKIYDSAVKSYYDRKNSFLACNPTVMQSLKVCEEHRAPLRKTLLEYPRNHKQVVEQVNNANSGNLLSTVIQANRRRSMSFSAGGLRMYRGSSREWGNFGSSLASSSTSLGAGNKQRRNMRTAAAEMDIDQLNLSVLHGRSMSLPARTTLELGMGNASDNNKVRKRDPQPSCRHHLNKIEQSRQRQHSRISDYDYADPQLMVVDEALKQCLAGRFDRQAEAGENFGKGRLIDSLQLKGLSQAAQKEQMRIHTLGDRIRRFEVIQFADGPVKFQAFNRRQEYGSGRIRHLDSKQIPKQPHCLSFHNVLHTNHRQRSMNYPIKQELKQKQEQVQKMVMGTKRRTQAVQLVSEKKKATPLEPLGPLGPRAPNRRPQQKQQQQEQLNPGYIDASPRPNKKLNKTKSKRSIRLAKTRSKILKQTGSQTNTKNKQMTQQQQQQHHLDKGKIKKMRNLISSRYCASGIQAAATTNKITRTSHVVHIRSSNAGRRLELAPQRLAEQLQAQREKKMPQKMTIKLPEQPESLKGINHLVAASASQVTDCKRAVKKQQQIMRAEMLHMHAQQLRQREQQKQQQPQQIHQLHRELVNRQQQHPQKLLSKPTGCLPKAVKTHAISQPMSKLKPPAKMKPKTKQPRQQQPKQQYQKQQHQKQLKLPQTKKRATQQWEGKKSTGNRQSAAIPLPVEPSQKRRPQNLPIHEPAGGHKNATEKYLSTSYQRMQQQQLHQQLRQRRQQPYENIWRHTY</sequence>
<dbReference type="OMA" id="YENIWRH"/>
<feature type="compositionally biased region" description="Basic residues" evidence="1">
    <location>
        <begin position="413"/>
        <end position="435"/>
    </location>
</feature>
<feature type="region of interest" description="Disordered" evidence="1">
    <location>
        <begin position="366"/>
        <end position="462"/>
    </location>
</feature>
<dbReference type="AlphaFoldDB" id="B4JIY8"/>
<feature type="region of interest" description="Disordered" evidence="1">
    <location>
        <begin position="578"/>
        <end position="597"/>
    </location>
</feature>
<dbReference type="eggNOG" id="ENOG502QPW5">
    <property type="taxonomic scope" value="Eukaryota"/>
</dbReference>
<dbReference type="EMBL" id="CH916370">
    <property type="protein sequence ID" value="EDV99552.1"/>
    <property type="molecule type" value="Genomic_DNA"/>
</dbReference>
<dbReference type="InParanoid" id="B4JIY8"/>
<dbReference type="PhylomeDB" id="B4JIY8"/>